<dbReference type="SUPFAM" id="SSF56935">
    <property type="entry name" value="Porins"/>
    <property type="match status" value="1"/>
</dbReference>
<keyword evidence="1" id="KW-0675">Receptor</keyword>
<proteinExistence type="predicted"/>
<evidence type="ECO:0000313" key="2">
    <source>
        <dbReference type="Proteomes" id="UP000298517"/>
    </source>
</evidence>
<sequence>MKKYISLFIIIIAPFLLIAQNVKLEGIIKNEAGEPLEMANVIAFKKGTKFLQSYSITDTKGNYKLSLEGNAAYTLKVSYIGFDTQDVEVSTDNISENLTKDIILKESNESLNTIEITYEMPVKIVGDTIVYNSDSFTTGTEKKLEDVLKKLPGIEIDDNGEVEVEGKKVQKILVEGKAFFDGDSKLATQNIPASAIDKVQVLKNYNEVSGMRGVTNNEDNIALNIKLKKGKNKFWFGEVNAGVGTDEKYLAKPKLFYYSPEKSVNLLADFNNIGEAPFTMRDYFRFTGGLRGAMRGSGTSFNVSSGGLGFMTAQNNRAQEITSKFGALNFSLAPKKTLDFNGFAIVNDSETNMFTESNTVYNKLNLTENSSNAATQGSKLGMLKFSTTYKPTTNVHIDYDIFGKISEQTEFQDVTSTSRSADTYKEEKPVSLNQNFNLYYTIDDKNIFAAEMQHLYQKDKPLYNSNATTQPFLVIPTSEAESIFDIIQNKKLTTNKFDAKFDYYYLLTPKSNINISLGTTFSKQNLNSHISQSLDNGAILDFNDPVLNNNVDYNFSDVFLGLHYKMVSGIFTFNPGVSLHQYTTKDIQLGLENRESTTKLLPDVYANLQLKSSESLRFNYAMSTQFTDIDNISEGYFLNNYKSLTRGNKELESALYHKYSLSYFSFSMFSFTNINASINYTKKENSIKNNTELIGIDRISYPVNSNLADETLSAFFRYGKTYSRLKTNFSANVLSATYNNIVNDELIKSESLSHNYQASIATKFKNAPNFEIGYQKSLSDYSSSDSETDRPFANIEVSFLKNFILTADYSYYNYKSTFENTNSETKNSYSFLNANLYYQQKDSKWEFKISASNLTDNTFMNTDSYNEISDSNSTSLYFIQPRVWMFSVKYNL</sequence>
<dbReference type="Pfam" id="PF13715">
    <property type="entry name" value="CarbopepD_reg_2"/>
    <property type="match status" value="1"/>
</dbReference>
<name>A0A4Y8AQK0_9FLAO</name>
<reference evidence="1 2" key="1">
    <citation type="journal article" date="2011" name="J. Microbiol.">
        <title>Gramella jeungdoensis sp. nov., isolated from a solar saltern in Korea.</title>
        <authorList>
            <person name="Joung Y."/>
            <person name="Kim H."/>
            <person name="Jang T."/>
            <person name="Ahn T.S."/>
            <person name="Joh K."/>
        </authorList>
    </citation>
    <scope>NUCLEOTIDE SEQUENCE [LARGE SCALE GENOMIC DNA]</scope>
    <source>
        <strain evidence="1 2">KCTC 23123</strain>
    </source>
</reference>
<dbReference type="InterPro" id="IPR008969">
    <property type="entry name" value="CarboxyPept-like_regulatory"/>
</dbReference>
<dbReference type="Proteomes" id="UP000298517">
    <property type="component" value="Unassembled WGS sequence"/>
</dbReference>
<protein>
    <submittedName>
        <fullName evidence="1">TonB-dependent receptor</fullName>
    </submittedName>
</protein>
<dbReference type="AlphaFoldDB" id="A0A4Y8AQK0"/>
<dbReference type="SUPFAM" id="SSF49464">
    <property type="entry name" value="Carboxypeptidase regulatory domain-like"/>
    <property type="match status" value="1"/>
</dbReference>
<dbReference type="RefSeq" id="WP_134248724.1">
    <property type="nucleotide sequence ID" value="NZ_SNQI01000004.1"/>
</dbReference>
<gene>
    <name evidence="1" type="ORF">E2488_12580</name>
</gene>
<dbReference type="Gene3D" id="2.60.40.1120">
    <property type="entry name" value="Carboxypeptidase-like, regulatory domain"/>
    <property type="match status" value="1"/>
</dbReference>
<keyword evidence="2" id="KW-1185">Reference proteome</keyword>
<evidence type="ECO:0000313" key="1">
    <source>
        <dbReference type="EMBL" id="TEW73021.1"/>
    </source>
</evidence>
<dbReference type="EMBL" id="SNQI01000004">
    <property type="protein sequence ID" value="TEW73021.1"/>
    <property type="molecule type" value="Genomic_DNA"/>
</dbReference>
<dbReference type="OrthoDB" id="603275at2"/>
<accession>A0A4Y8AQK0</accession>
<organism evidence="1 2">
    <name type="scientific">Gramella jeungdoensis</name>
    <dbReference type="NCBI Taxonomy" id="708091"/>
    <lineage>
        <taxon>Bacteria</taxon>
        <taxon>Pseudomonadati</taxon>
        <taxon>Bacteroidota</taxon>
        <taxon>Flavobacteriia</taxon>
        <taxon>Flavobacteriales</taxon>
        <taxon>Flavobacteriaceae</taxon>
        <taxon>Christiangramia</taxon>
    </lineage>
</organism>
<comment type="caution">
    <text evidence="1">The sequence shown here is derived from an EMBL/GenBank/DDBJ whole genome shotgun (WGS) entry which is preliminary data.</text>
</comment>